<organism evidence="2">
    <name type="scientific">freshwater metagenome</name>
    <dbReference type="NCBI Taxonomy" id="449393"/>
    <lineage>
        <taxon>unclassified sequences</taxon>
        <taxon>metagenomes</taxon>
        <taxon>ecological metagenomes</taxon>
    </lineage>
</organism>
<dbReference type="InterPro" id="IPR006683">
    <property type="entry name" value="Thioestr_dom"/>
</dbReference>
<dbReference type="PANTHER" id="PTHR43240">
    <property type="entry name" value="1,4-DIHYDROXY-2-NAPHTHOYL-COA THIOESTERASE 1"/>
    <property type="match status" value="1"/>
</dbReference>
<proteinExistence type="predicted"/>
<evidence type="ECO:0000259" key="1">
    <source>
        <dbReference type="Pfam" id="PF03061"/>
    </source>
</evidence>
<dbReference type="InterPro" id="IPR029069">
    <property type="entry name" value="HotDog_dom_sf"/>
</dbReference>
<dbReference type="PANTHER" id="PTHR43240:SF10">
    <property type="entry name" value="BLL4964 PROTEIN"/>
    <property type="match status" value="1"/>
</dbReference>
<dbReference type="AlphaFoldDB" id="A0A6J6Y866"/>
<dbReference type="CDD" id="cd03443">
    <property type="entry name" value="PaaI_thioesterase"/>
    <property type="match status" value="1"/>
</dbReference>
<accession>A0A6J6Y866</accession>
<dbReference type="SUPFAM" id="SSF54637">
    <property type="entry name" value="Thioesterase/thiol ester dehydrase-isomerase"/>
    <property type="match status" value="1"/>
</dbReference>
<gene>
    <name evidence="2" type="ORF">UFOPK3046_00822</name>
</gene>
<protein>
    <submittedName>
        <fullName evidence="2">Unannotated protein</fullName>
    </submittedName>
</protein>
<dbReference type="Pfam" id="PF03061">
    <property type="entry name" value="4HBT"/>
    <property type="match status" value="1"/>
</dbReference>
<dbReference type="EMBL" id="CAFAAQ010000059">
    <property type="protein sequence ID" value="CAB4805580.1"/>
    <property type="molecule type" value="Genomic_DNA"/>
</dbReference>
<dbReference type="GO" id="GO:0061522">
    <property type="term" value="F:1,4-dihydroxy-2-naphthoyl-CoA thioesterase activity"/>
    <property type="evidence" value="ECO:0007669"/>
    <property type="project" value="TreeGrafter"/>
</dbReference>
<evidence type="ECO:0000313" key="2">
    <source>
        <dbReference type="EMBL" id="CAB4805580.1"/>
    </source>
</evidence>
<dbReference type="GO" id="GO:0005829">
    <property type="term" value="C:cytosol"/>
    <property type="evidence" value="ECO:0007669"/>
    <property type="project" value="TreeGrafter"/>
</dbReference>
<feature type="domain" description="Thioesterase" evidence="1">
    <location>
        <begin position="64"/>
        <end position="138"/>
    </location>
</feature>
<dbReference type="Gene3D" id="3.10.129.10">
    <property type="entry name" value="Hotdog Thioesterase"/>
    <property type="match status" value="1"/>
</dbReference>
<name>A0A6J6Y866_9ZZZZ</name>
<sequence>MTPPPDTPTPDTPTPDTQILMDAPALDAFMAQAFGQPLNWTIERVDLDGIRVRQPTTQAQSRPGGTVSGPTLMAMADGVAYMALLSRIGPAALAVTSNLNINFLRRPRLVDLVTDARPIKIGRNLAVIEVSLFSDGGQAEDLRKPVAHATVTYSLTLLGSSIESRTLIEGGTQA</sequence>
<reference evidence="2" key="1">
    <citation type="submission" date="2020-05" db="EMBL/GenBank/DDBJ databases">
        <authorList>
            <person name="Chiriac C."/>
            <person name="Salcher M."/>
            <person name="Ghai R."/>
            <person name="Kavagutti S V."/>
        </authorList>
    </citation>
    <scope>NUCLEOTIDE SEQUENCE</scope>
</reference>